<keyword evidence="7" id="KW-1185">Reference proteome</keyword>
<keyword evidence="4" id="KW-0479">Metal-binding</keyword>
<comment type="caution">
    <text evidence="6">The sequence shown here is derived from an EMBL/GenBank/DDBJ whole genome shotgun (WGS) entry which is preliminary data.</text>
</comment>
<comment type="catalytic activity">
    <reaction evidence="3">
        <text>adenylyl-molybdopterin + molybdate = Mo-molybdopterin + AMP + H(+)</text>
        <dbReference type="Rhea" id="RHEA:35047"/>
        <dbReference type="ChEBI" id="CHEBI:15378"/>
        <dbReference type="ChEBI" id="CHEBI:36264"/>
        <dbReference type="ChEBI" id="CHEBI:62727"/>
        <dbReference type="ChEBI" id="CHEBI:71302"/>
        <dbReference type="ChEBI" id="CHEBI:456215"/>
        <dbReference type="EC" id="2.10.1.1"/>
    </reaction>
</comment>
<dbReference type="EMBL" id="BJMV01000010">
    <property type="protein sequence ID" value="GEB86097.1"/>
    <property type="molecule type" value="Genomic_DNA"/>
</dbReference>
<comment type="similarity">
    <text evidence="2 4">Belongs to the MoeA family.</text>
</comment>
<keyword evidence="4" id="KW-0808">Transferase</keyword>
<dbReference type="InterPro" id="IPR038987">
    <property type="entry name" value="MoeA-like"/>
</dbReference>
<dbReference type="GO" id="GO:0046872">
    <property type="term" value="F:metal ion binding"/>
    <property type="evidence" value="ECO:0007669"/>
    <property type="project" value="UniProtKB-UniRule"/>
</dbReference>
<comment type="pathway">
    <text evidence="4">Cofactor biosynthesis; molybdopterin biosynthesis.</text>
</comment>
<dbReference type="Gene3D" id="3.40.980.10">
    <property type="entry name" value="MoaB/Mog-like domain"/>
    <property type="match status" value="1"/>
</dbReference>
<dbReference type="GO" id="GO:0006777">
    <property type="term" value="P:Mo-molybdopterin cofactor biosynthetic process"/>
    <property type="evidence" value="ECO:0007669"/>
    <property type="project" value="UniProtKB-UniRule"/>
</dbReference>
<dbReference type="GO" id="GO:0061599">
    <property type="term" value="F:molybdopterin molybdotransferase activity"/>
    <property type="evidence" value="ECO:0007669"/>
    <property type="project" value="UniProtKB-UniRule"/>
</dbReference>
<dbReference type="CDD" id="cd00887">
    <property type="entry name" value="MoeA"/>
    <property type="match status" value="1"/>
</dbReference>
<dbReference type="AlphaFoldDB" id="A0A4Y3TY61"/>
<reference evidence="6 7" key="1">
    <citation type="submission" date="2019-06" db="EMBL/GenBank/DDBJ databases">
        <title>Whole genome shotgun sequence of Acetobacter peroxydans NBRC 13755.</title>
        <authorList>
            <person name="Hosoyama A."/>
            <person name="Uohara A."/>
            <person name="Ohji S."/>
            <person name="Ichikawa N."/>
        </authorList>
    </citation>
    <scope>NUCLEOTIDE SEQUENCE [LARGE SCALE GENOMIC DNA]</scope>
    <source>
        <strain evidence="6 7">NBRC 13755</strain>
    </source>
</reference>
<dbReference type="SMART" id="SM00852">
    <property type="entry name" value="MoCF_biosynth"/>
    <property type="match status" value="1"/>
</dbReference>
<dbReference type="Pfam" id="PF00994">
    <property type="entry name" value="MoCF_biosynth"/>
    <property type="match status" value="1"/>
</dbReference>
<evidence type="ECO:0000256" key="4">
    <source>
        <dbReference type="RuleBase" id="RU365090"/>
    </source>
</evidence>
<accession>A0A4Y3TY61</accession>
<dbReference type="RefSeq" id="WP_141376925.1">
    <property type="nucleotide sequence ID" value="NZ_BAPL01000012.1"/>
</dbReference>
<keyword evidence="4" id="KW-0460">Magnesium</keyword>
<keyword evidence="4" id="KW-0501">Molybdenum cofactor biosynthesis</keyword>
<comment type="function">
    <text evidence="1 4">Catalyzes the insertion of molybdate into adenylated molybdopterin with the concomitant release of AMP.</text>
</comment>
<dbReference type="InterPro" id="IPR005110">
    <property type="entry name" value="MoeA_linker/N"/>
</dbReference>
<dbReference type="InterPro" id="IPR036425">
    <property type="entry name" value="MoaB/Mog-like_dom_sf"/>
</dbReference>
<dbReference type="Gene3D" id="2.40.340.10">
    <property type="entry name" value="MoeA, C-terminal, domain IV"/>
    <property type="match status" value="1"/>
</dbReference>
<dbReference type="PANTHER" id="PTHR10192:SF5">
    <property type="entry name" value="GEPHYRIN"/>
    <property type="match status" value="1"/>
</dbReference>
<dbReference type="InterPro" id="IPR036688">
    <property type="entry name" value="MoeA_C_domain_IV_sf"/>
</dbReference>
<proteinExistence type="inferred from homology"/>
<comment type="cofactor">
    <cofactor evidence="4">
        <name>Mg(2+)</name>
        <dbReference type="ChEBI" id="CHEBI:18420"/>
    </cofactor>
</comment>
<evidence type="ECO:0000256" key="3">
    <source>
        <dbReference type="ARBA" id="ARBA00047317"/>
    </source>
</evidence>
<dbReference type="Gene3D" id="3.90.105.10">
    <property type="entry name" value="Molybdopterin biosynthesis moea protein, domain 2"/>
    <property type="match status" value="1"/>
</dbReference>
<sequence length="411" mass="43657">MPDDTPCLVDYDTAQALLTSALQTLLHDRVDTLPPLQACGRVLAEDVQARSPRPEADISAMDGYAFRAGEMQQAGGAGLPVRGYVAAGTRPAPLVAGAACEILTGARIPNGADCVVARERTALVGGRVVLAEGISARTGANIRWAGEEFEVGQCLLKRGTPLDWRHVPLLLDQGKTAVRVYRPLNVSVLANGAEFGCQAEDGRIELNTHMLEAMLRRETVHVTKQTSASDSPDELESALRRCVAQADVVVTTGGISVGQTDHVLPVLQRMGAGCLFRRVRMRPGKPMTVMRLGRTVVFCLPGNSGAAALCAQLFVVPFLVAMSGCVAHLQPRVPVMGRSDFAYAPPPDATCFLPVSVTGEGEETRFSLVPSVGASDIQCLTRASGVMRVDAGRAVQAGDRAELMLFSRLSM</sequence>
<dbReference type="SUPFAM" id="SSF63867">
    <property type="entry name" value="MoeA C-terminal domain-like"/>
    <property type="match status" value="1"/>
</dbReference>
<dbReference type="SUPFAM" id="SSF53218">
    <property type="entry name" value="Molybdenum cofactor biosynthesis proteins"/>
    <property type="match status" value="1"/>
</dbReference>
<dbReference type="Pfam" id="PF03453">
    <property type="entry name" value="MoeA_N"/>
    <property type="match status" value="1"/>
</dbReference>
<dbReference type="OrthoDB" id="9804758at2"/>
<evidence type="ECO:0000256" key="2">
    <source>
        <dbReference type="ARBA" id="ARBA00010763"/>
    </source>
</evidence>
<evidence type="ECO:0000313" key="6">
    <source>
        <dbReference type="EMBL" id="GEB86097.1"/>
    </source>
</evidence>
<dbReference type="SUPFAM" id="SSF63882">
    <property type="entry name" value="MoeA N-terminal region -like"/>
    <property type="match status" value="1"/>
</dbReference>
<dbReference type="GO" id="GO:0005829">
    <property type="term" value="C:cytosol"/>
    <property type="evidence" value="ECO:0007669"/>
    <property type="project" value="TreeGrafter"/>
</dbReference>
<evidence type="ECO:0000259" key="5">
    <source>
        <dbReference type="SMART" id="SM00852"/>
    </source>
</evidence>
<dbReference type="Proteomes" id="UP000317730">
    <property type="component" value="Unassembled WGS sequence"/>
</dbReference>
<evidence type="ECO:0000313" key="7">
    <source>
        <dbReference type="Proteomes" id="UP000317730"/>
    </source>
</evidence>
<keyword evidence="4" id="KW-0500">Molybdenum</keyword>
<dbReference type="InterPro" id="IPR001453">
    <property type="entry name" value="MoaB/Mog_dom"/>
</dbReference>
<name>A0A4Y3TY61_9PROT</name>
<gene>
    <name evidence="6" type="ORF">APE01nite_18940</name>
</gene>
<organism evidence="6 7">
    <name type="scientific">Acetobacter peroxydans</name>
    <dbReference type="NCBI Taxonomy" id="104098"/>
    <lineage>
        <taxon>Bacteria</taxon>
        <taxon>Pseudomonadati</taxon>
        <taxon>Pseudomonadota</taxon>
        <taxon>Alphaproteobacteria</taxon>
        <taxon>Acetobacterales</taxon>
        <taxon>Acetobacteraceae</taxon>
        <taxon>Acetobacter</taxon>
    </lineage>
</organism>
<dbReference type="InterPro" id="IPR036135">
    <property type="entry name" value="MoeA_linker/N_sf"/>
</dbReference>
<evidence type="ECO:0000256" key="1">
    <source>
        <dbReference type="ARBA" id="ARBA00002901"/>
    </source>
</evidence>
<dbReference type="UniPathway" id="UPA00344"/>
<dbReference type="EC" id="2.10.1.1" evidence="4"/>
<dbReference type="Gene3D" id="2.170.190.11">
    <property type="entry name" value="Molybdopterin biosynthesis moea protein, domain 3"/>
    <property type="match status" value="1"/>
</dbReference>
<feature type="domain" description="MoaB/Mog" evidence="5">
    <location>
        <begin position="187"/>
        <end position="321"/>
    </location>
</feature>
<protein>
    <recommendedName>
        <fullName evidence="4">Molybdopterin molybdenumtransferase</fullName>
        <ecNumber evidence="4">2.10.1.1</ecNumber>
    </recommendedName>
</protein>
<dbReference type="PANTHER" id="PTHR10192">
    <property type="entry name" value="MOLYBDOPTERIN BIOSYNTHESIS PROTEIN"/>
    <property type="match status" value="1"/>
</dbReference>